<evidence type="ECO:0000313" key="1">
    <source>
        <dbReference type="EMBL" id="MBV7268064.1"/>
    </source>
</evidence>
<dbReference type="Proteomes" id="UP001138894">
    <property type="component" value="Unassembled WGS sequence"/>
</dbReference>
<keyword evidence="2" id="KW-1185">Reference proteome</keyword>
<gene>
    <name evidence="1" type="ORF">KCG49_02520</name>
</gene>
<name>A0A9X1F6C2_9FLAO</name>
<proteinExistence type="predicted"/>
<dbReference type="AlphaFoldDB" id="A0A9X1F6C2"/>
<organism evidence="1 2">
    <name type="scientific">Winogradskyella luteola</name>
    <dbReference type="NCBI Taxonomy" id="2828330"/>
    <lineage>
        <taxon>Bacteria</taxon>
        <taxon>Pseudomonadati</taxon>
        <taxon>Bacteroidota</taxon>
        <taxon>Flavobacteriia</taxon>
        <taxon>Flavobacteriales</taxon>
        <taxon>Flavobacteriaceae</taxon>
        <taxon>Winogradskyella</taxon>
    </lineage>
</organism>
<sequence length="296" mass="34176">MFKPISFLGHTMAALLILTSCNQNKTDTEVSQEIANDSVPDFLRKKQKKPQILLMGMFHFRDAGRDGYKPKFHLDVMSDSRQKEIEEITNALKEFNPTKIVIEVKANKHRRIDSLYNLYLQDKFELRTNEIFQLGFRLGKILKHEKLIAGDAESMGVDGLKDREDIANEENLSHLLSSDYGKLFKKKYEYIDSLKTTIPLKDFLIYINEDDHQIENHGHYILSPIGINNSEDYPKADALAAGWYSRNLRIFSNIRKTIENKNDRVLVIFGNGHMPIIKHAVKASPEMRLINLKDVL</sequence>
<reference evidence="1" key="1">
    <citation type="submission" date="2021-04" db="EMBL/GenBank/DDBJ databases">
        <authorList>
            <person name="Pira H."/>
            <person name="Risdian C."/>
            <person name="Wink J."/>
        </authorList>
    </citation>
    <scope>NUCLEOTIDE SEQUENCE</scope>
    <source>
        <strain evidence="1">WHY3</strain>
    </source>
</reference>
<dbReference type="InterPro" id="IPR043749">
    <property type="entry name" value="DUF5694"/>
</dbReference>
<dbReference type="EMBL" id="JAGSPD010000002">
    <property type="protein sequence ID" value="MBV7268064.1"/>
    <property type="molecule type" value="Genomic_DNA"/>
</dbReference>
<dbReference type="RefSeq" id="WP_218544613.1">
    <property type="nucleotide sequence ID" value="NZ_JAGSPD010000002.1"/>
</dbReference>
<protein>
    <submittedName>
        <fullName evidence="1">Uncharacterized protein</fullName>
    </submittedName>
</protein>
<accession>A0A9X1F6C2</accession>
<dbReference type="PROSITE" id="PS51257">
    <property type="entry name" value="PROKAR_LIPOPROTEIN"/>
    <property type="match status" value="1"/>
</dbReference>
<evidence type="ECO:0000313" key="2">
    <source>
        <dbReference type="Proteomes" id="UP001138894"/>
    </source>
</evidence>
<comment type="caution">
    <text evidence="1">The sequence shown here is derived from an EMBL/GenBank/DDBJ whole genome shotgun (WGS) entry which is preliminary data.</text>
</comment>
<dbReference type="Pfam" id="PF18950">
    <property type="entry name" value="DUF5694"/>
    <property type="match status" value="1"/>
</dbReference>